<dbReference type="Proteomes" id="UP000255036">
    <property type="component" value="Unassembled WGS sequence"/>
</dbReference>
<dbReference type="OrthoDB" id="9769193at2"/>
<evidence type="ECO:0000256" key="1">
    <source>
        <dbReference type="ARBA" id="ARBA00004196"/>
    </source>
</evidence>
<dbReference type="AlphaFoldDB" id="A0A371ASX1"/>
<dbReference type="Gene3D" id="3.40.50.2300">
    <property type="match status" value="2"/>
</dbReference>
<evidence type="ECO:0000256" key="3">
    <source>
        <dbReference type="ARBA" id="ARBA00022729"/>
    </source>
</evidence>
<protein>
    <submittedName>
        <fullName evidence="7">Sugar ABC transporter substrate-binding protein</fullName>
    </submittedName>
</protein>
<dbReference type="EMBL" id="QRCT01000049">
    <property type="protein sequence ID" value="RDU22560.1"/>
    <property type="molecule type" value="Genomic_DNA"/>
</dbReference>
<dbReference type="GO" id="GO:0030246">
    <property type="term" value="F:carbohydrate binding"/>
    <property type="evidence" value="ECO:0007669"/>
    <property type="project" value="UniProtKB-ARBA"/>
</dbReference>
<feature type="compositionally biased region" description="Basic and acidic residues" evidence="4">
    <location>
        <begin position="27"/>
        <end position="42"/>
    </location>
</feature>
<evidence type="ECO:0000313" key="7">
    <source>
        <dbReference type="EMBL" id="RDU22560.1"/>
    </source>
</evidence>
<keyword evidence="8" id="KW-1185">Reference proteome</keyword>
<dbReference type="PANTHER" id="PTHR46847:SF1">
    <property type="entry name" value="D-ALLOSE-BINDING PERIPLASMIC PROTEIN-RELATED"/>
    <property type="match status" value="1"/>
</dbReference>
<comment type="similarity">
    <text evidence="2">Belongs to the bacterial solute-binding protein 2 family.</text>
</comment>
<comment type="caution">
    <text evidence="7">The sequence shown here is derived from an EMBL/GenBank/DDBJ whole genome shotgun (WGS) entry which is preliminary data.</text>
</comment>
<dbReference type="InterPro" id="IPR028082">
    <property type="entry name" value="Peripla_BP_I"/>
</dbReference>
<feature type="domain" description="Periplasmic binding protein" evidence="6">
    <location>
        <begin position="54"/>
        <end position="312"/>
    </location>
</feature>
<feature type="region of interest" description="Disordered" evidence="4">
    <location>
        <begin position="24"/>
        <end position="45"/>
    </location>
</feature>
<dbReference type="RefSeq" id="WP_115482970.1">
    <property type="nucleotide sequence ID" value="NZ_QRCT01000049.1"/>
</dbReference>
<dbReference type="CDD" id="cd01536">
    <property type="entry name" value="PBP1_ABC_sugar_binding-like"/>
    <property type="match status" value="1"/>
</dbReference>
<organism evidence="7 8">
    <name type="scientific">Anaerosacchariphilus polymeriproducens</name>
    <dbReference type="NCBI Taxonomy" id="1812858"/>
    <lineage>
        <taxon>Bacteria</taxon>
        <taxon>Bacillati</taxon>
        <taxon>Bacillota</taxon>
        <taxon>Clostridia</taxon>
        <taxon>Lachnospirales</taxon>
        <taxon>Lachnospiraceae</taxon>
        <taxon>Anaerosacchariphilus</taxon>
    </lineage>
</organism>
<feature type="signal peptide" evidence="5">
    <location>
        <begin position="1"/>
        <end position="19"/>
    </location>
</feature>
<dbReference type="InterPro" id="IPR025997">
    <property type="entry name" value="SBP_2_dom"/>
</dbReference>
<comment type="subcellular location">
    <subcellularLocation>
        <location evidence="1">Cell envelope</location>
    </subcellularLocation>
</comment>
<evidence type="ECO:0000313" key="8">
    <source>
        <dbReference type="Proteomes" id="UP000255036"/>
    </source>
</evidence>
<keyword evidence="3 5" id="KW-0732">Signal</keyword>
<dbReference type="PROSITE" id="PS51257">
    <property type="entry name" value="PROKAR_LIPOPROTEIN"/>
    <property type="match status" value="1"/>
</dbReference>
<dbReference type="PANTHER" id="PTHR46847">
    <property type="entry name" value="D-ALLOSE-BINDING PERIPLASMIC PROTEIN-RELATED"/>
    <property type="match status" value="1"/>
</dbReference>
<dbReference type="SUPFAM" id="SSF53822">
    <property type="entry name" value="Periplasmic binding protein-like I"/>
    <property type="match status" value="1"/>
</dbReference>
<accession>A0A371ASX1</accession>
<feature type="chain" id="PRO_5039244223" evidence="5">
    <location>
        <begin position="20"/>
        <end position="336"/>
    </location>
</feature>
<evidence type="ECO:0000256" key="2">
    <source>
        <dbReference type="ARBA" id="ARBA00007639"/>
    </source>
</evidence>
<gene>
    <name evidence="7" type="ORF">DWV06_14880</name>
</gene>
<evidence type="ECO:0000256" key="5">
    <source>
        <dbReference type="SAM" id="SignalP"/>
    </source>
</evidence>
<reference evidence="7 8" key="1">
    <citation type="submission" date="2018-07" db="EMBL/GenBank/DDBJ databases">
        <title>Anaerosacharophilus polymeroproducens gen. nov. sp. nov., an anaerobic bacterium isolated from salt field.</title>
        <authorList>
            <person name="Kim W."/>
            <person name="Yang S.-H."/>
            <person name="Oh J."/>
            <person name="Lee J.-H."/>
            <person name="Kwon K.K."/>
        </authorList>
    </citation>
    <scope>NUCLEOTIDE SEQUENCE [LARGE SCALE GENOMIC DNA]</scope>
    <source>
        <strain evidence="7 8">MCWD5</strain>
    </source>
</reference>
<sequence length="336" mass="36215">MKKVLSMLLCATMLVTLLAGCGTKTDNASESKDQKVTEKADNETADTSNGSYKIGMTVQDLSNQIWAGSCEALKKLIEADGGSFTYLDCASNASTQIEQVENFIASDVDAIVIQPAEANALEEVLGQAMKAGIKVYCWDEDIKNADICWLIDNYELGKMIGDEAAKWINEKFNGECEVAVLDYPQLEILLQRGNGIVDAIKEKAPKAKIVAQSSAINATEGMSKTETFLQANPDIKVIACIGGGGAVGANEAVKASGKLTDDFGIFAADATEEELAAMNKNEACRMSVLITGGADKIADEIFSWLKKLLAGEEVEKKIYRETIPVTKENLSQYYSE</sequence>
<evidence type="ECO:0000256" key="4">
    <source>
        <dbReference type="SAM" id="MobiDB-lite"/>
    </source>
</evidence>
<dbReference type="GO" id="GO:0030313">
    <property type="term" value="C:cell envelope"/>
    <property type="evidence" value="ECO:0007669"/>
    <property type="project" value="UniProtKB-SubCell"/>
</dbReference>
<evidence type="ECO:0000259" key="6">
    <source>
        <dbReference type="Pfam" id="PF13407"/>
    </source>
</evidence>
<dbReference type="Pfam" id="PF13407">
    <property type="entry name" value="Peripla_BP_4"/>
    <property type="match status" value="1"/>
</dbReference>
<proteinExistence type="inferred from homology"/>
<name>A0A371ASX1_9FIRM</name>